<dbReference type="AlphaFoldDB" id="A0A8K0C7I5"/>
<sequence length="85" mass="9518">MVSNGFKACGMFPWSVDSTSLSKCIGKNKVRQGDESQDDILPTTSISFQQFSQLVGEVKLKTLEECAKNEEFKTRDLSDYSTKDL</sequence>
<dbReference type="Proteomes" id="UP000801492">
    <property type="component" value="Unassembled WGS sequence"/>
</dbReference>
<evidence type="ECO:0000313" key="2">
    <source>
        <dbReference type="Proteomes" id="UP000801492"/>
    </source>
</evidence>
<dbReference type="OrthoDB" id="6758591at2759"/>
<name>A0A8K0C7I5_IGNLU</name>
<organism evidence="1 2">
    <name type="scientific">Ignelater luminosus</name>
    <name type="common">Cucubano</name>
    <name type="synonym">Pyrophorus luminosus</name>
    <dbReference type="NCBI Taxonomy" id="2038154"/>
    <lineage>
        <taxon>Eukaryota</taxon>
        <taxon>Metazoa</taxon>
        <taxon>Ecdysozoa</taxon>
        <taxon>Arthropoda</taxon>
        <taxon>Hexapoda</taxon>
        <taxon>Insecta</taxon>
        <taxon>Pterygota</taxon>
        <taxon>Neoptera</taxon>
        <taxon>Endopterygota</taxon>
        <taxon>Coleoptera</taxon>
        <taxon>Polyphaga</taxon>
        <taxon>Elateriformia</taxon>
        <taxon>Elateroidea</taxon>
        <taxon>Elateridae</taxon>
        <taxon>Agrypninae</taxon>
        <taxon>Pyrophorini</taxon>
        <taxon>Ignelater</taxon>
    </lineage>
</organism>
<comment type="caution">
    <text evidence="1">The sequence shown here is derived from an EMBL/GenBank/DDBJ whole genome shotgun (WGS) entry which is preliminary data.</text>
</comment>
<keyword evidence="2" id="KW-1185">Reference proteome</keyword>
<accession>A0A8K0C7I5</accession>
<reference evidence="1" key="1">
    <citation type="submission" date="2019-08" db="EMBL/GenBank/DDBJ databases">
        <title>The genome of the North American firefly Photinus pyralis.</title>
        <authorList>
            <consortium name="Photinus pyralis genome working group"/>
            <person name="Fallon T.R."/>
            <person name="Sander Lower S.E."/>
            <person name="Weng J.-K."/>
        </authorList>
    </citation>
    <scope>NUCLEOTIDE SEQUENCE</scope>
    <source>
        <strain evidence="1">TRF0915ILg1</strain>
        <tissue evidence="1">Whole body</tissue>
    </source>
</reference>
<gene>
    <name evidence="1" type="ORF">ILUMI_24156</name>
</gene>
<proteinExistence type="predicted"/>
<protein>
    <submittedName>
        <fullName evidence="1">Uncharacterized protein</fullName>
    </submittedName>
</protein>
<evidence type="ECO:0000313" key="1">
    <source>
        <dbReference type="EMBL" id="KAF2882008.1"/>
    </source>
</evidence>
<dbReference type="EMBL" id="VTPC01090662">
    <property type="protein sequence ID" value="KAF2882008.1"/>
    <property type="molecule type" value="Genomic_DNA"/>
</dbReference>